<evidence type="ECO:0000313" key="5">
    <source>
        <dbReference type="EMBL" id="KAA6393891.1"/>
    </source>
</evidence>
<proteinExistence type="inferred from homology"/>
<reference evidence="5 6" key="1">
    <citation type="submission" date="2019-03" db="EMBL/GenBank/DDBJ databases">
        <title>Single cell metagenomics reveals metabolic interactions within the superorganism composed of flagellate Streblomastix strix and complex community of Bacteroidetes bacteria on its surface.</title>
        <authorList>
            <person name="Treitli S.C."/>
            <person name="Kolisko M."/>
            <person name="Husnik F."/>
            <person name="Keeling P."/>
            <person name="Hampl V."/>
        </authorList>
    </citation>
    <scope>NUCLEOTIDE SEQUENCE [LARGE SCALE GENOMIC DNA]</scope>
    <source>
        <strain evidence="5">ST1C</strain>
    </source>
</reference>
<dbReference type="AlphaFoldDB" id="A0A5J4WG46"/>
<evidence type="ECO:0000313" key="6">
    <source>
        <dbReference type="Proteomes" id="UP000324800"/>
    </source>
</evidence>
<feature type="compositionally biased region" description="Basic and acidic residues" evidence="4">
    <location>
        <begin position="271"/>
        <end position="295"/>
    </location>
</feature>
<organism evidence="5 6">
    <name type="scientific">Streblomastix strix</name>
    <dbReference type="NCBI Taxonomy" id="222440"/>
    <lineage>
        <taxon>Eukaryota</taxon>
        <taxon>Metamonada</taxon>
        <taxon>Preaxostyla</taxon>
        <taxon>Oxymonadida</taxon>
        <taxon>Streblomastigidae</taxon>
        <taxon>Streblomastix</taxon>
    </lineage>
</organism>
<dbReference type="InterPro" id="IPR002347">
    <property type="entry name" value="SDR_fam"/>
</dbReference>
<accession>A0A5J4WG46</accession>
<keyword evidence="2" id="KW-0560">Oxidoreductase</keyword>
<dbReference type="PANTHER" id="PTHR24320">
    <property type="entry name" value="RETINOL DEHYDROGENASE"/>
    <property type="match status" value="1"/>
</dbReference>
<dbReference type="OrthoDB" id="191139at2759"/>
<feature type="region of interest" description="Disordered" evidence="4">
    <location>
        <begin position="271"/>
        <end position="315"/>
    </location>
</feature>
<evidence type="ECO:0000256" key="2">
    <source>
        <dbReference type="ARBA" id="ARBA00023002"/>
    </source>
</evidence>
<dbReference type="Pfam" id="PF00106">
    <property type="entry name" value="adh_short"/>
    <property type="match status" value="1"/>
</dbReference>
<evidence type="ECO:0000256" key="4">
    <source>
        <dbReference type="SAM" id="MobiDB-lite"/>
    </source>
</evidence>
<dbReference type="PRINTS" id="PR00081">
    <property type="entry name" value="GDHRDH"/>
</dbReference>
<feature type="compositionally biased region" description="Acidic residues" evidence="4">
    <location>
        <begin position="296"/>
        <end position="309"/>
    </location>
</feature>
<dbReference type="EMBL" id="SNRW01002107">
    <property type="protein sequence ID" value="KAA6393891.1"/>
    <property type="molecule type" value="Genomic_DNA"/>
</dbReference>
<dbReference type="Proteomes" id="UP000324800">
    <property type="component" value="Unassembled WGS sequence"/>
</dbReference>
<dbReference type="InterPro" id="IPR036291">
    <property type="entry name" value="NAD(P)-bd_dom_sf"/>
</dbReference>
<sequence length="355" mass="40890">MSSDTDKLLTRSKQDQQEENYILITGCTHGLGKIIAYKLAKRNFTITMACRNKQEAENYAVELKEKTGNNKIHVIHLDLNSLSSIKQCAEEYKALNLPLNILLNNAGIMDFTSKFDVTDYGVEKHFGINYVGHFLLTHLLLEKLSQSSPSIVINTASIDHFWPGLNVLEDMTEDNYGYIRAYSQSKLAMLLFTDEFNRRYAKSYGVRACATHPGVSSTNIFRDFFLLHIPYMQQCIKRLVDCCLPTAKTGIKPTIFIATHKEIWGFNPENEKNEEKIEKQKKNKKTEQLKHKEKIDDEEELKNEDEDVDQDPHTVYLGPFGNSVAWRSKKSRDPAIAKLLWKKTMKIYELNIKKL</sequence>
<gene>
    <name evidence="5" type="ORF">EZS28_010583</name>
</gene>
<protein>
    <submittedName>
        <fullName evidence="5">Putative retinol dehydrogenase 12</fullName>
    </submittedName>
</protein>
<comment type="similarity">
    <text evidence="1 3">Belongs to the short-chain dehydrogenases/reductases (SDR) family.</text>
</comment>
<dbReference type="SUPFAM" id="SSF51735">
    <property type="entry name" value="NAD(P)-binding Rossmann-fold domains"/>
    <property type="match status" value="1"/>
</dbReference>
<dbReference type="Gene3D" id="3.40.50.720">
    <property type="entry name" value="NAD(P)-binding Rossmann-like Domain"/>
    <property type="match status" value="1"/>
</dbReference>
<name>A0A5J4WG46_9EUKA</name>
<dbReference type="GO" id="GO:0016491">
    <property type="term" value="F:oxidoreductase activity"/>
    <property type="evidence" value="ECO:0007669"/>
    <property type="project" value="UniProtKB-KW"/>
</dbReference>
<comment type="caution">
    <text evidence="5">The sequence shown here is derived from an EMBL/GenBank/DDBJ whole genome shotgun (WGS) entry which is preliminary data.</text>
</comment>
<evidence type="ECO:0000256" key="1">
    <source>
        <dbReference type="ARBA" id="ARBA00006484"/>
    </source>
</evidence>
<evidence type="ECO:0000256" key="3">
    <source>
        <dbReference type="RuleBase" id="RU000363"/>
    </source>
</evidence>
<dbReference type="PRINTS" id="PR00080">
    <property type="entry name" value="SDRFAMILY"/>
</dbReference>
<dbReference type="PANTHER" id="PTHR24320:SF152">
    <property type="entry name" value="SHORT-CHAIN DEHYDROGENASE_REDUCTASE FAMILY PROTEIN"/>
    <property type="match status" value="1"/>
</dbReference>